<comment type="function">
    <text evidence="5">Forms part of the polypeptide exit tunnel.</text>
</comment>
<dbReference type="Gene3D" id="3.40.1370.10">
    <property type="match status" value="1"/>
</dbReference>
<dbReference type="GO" id="GO:0003735">
    <property type="term" value="F:structural constituent of ribosome"/>
    <property type="evidence" value="ECO:0007669"/>
    <property type="project" value="InterPro"/>
</dbReference>
<dbReference type="GO" id="GO:0006412">
    <property type="term" value="P:translation"/>
    <property type="evidence" value="ECO:0007669"/>
    <property type="project" value="UniProtKB-UniRule"/>
</dbReference>
<reference evidence="7" key="1">
    <citation type="journal article" date="2015" name="ISME J.">
        <title>Aquifer environment selects for microbial species cohorts in sediment and groundwater.</title>
        <authorList>
            <person name="Hug L.A."/>
            <person name="Thomas B.C."/>
            <person name="Brown C.T."/>
            <person name="Frischkorn K.R."/>
            <person name="Williams K.H."/>
            <person name="Tringe S.G."/>
            <person name="Banfield J.F."/>
        </authorList>
    </citation>
    <scope>NUCLEOTIDE SEQUENCE</scope>
</reference>
<dbReference type="SUPFAM" id="SSF52166">
    <property type="entry name" value="Ribosomal protein L4"/>
    <property type="match status" value="1"/>
</dbReference>
<sequence length="211" mass="22720">MEVDVVNMQGKKVKRVTLPAAIFEAPVRQDLMHQALVRQLANARLGTVKTKGRGEGSGGGRKPWRQKGTGRARQGSTRAPQWRGGGKVHTPVPRDYSVSMPVKMRRAALRSALSAKAAEAMLVVVDELTLETPSTSAMAVALKAMTGGENALVLLPQGDEVVERSVRNLAHAKTLRANYLNIRDLFAFQKVVVPLAALDLIGAWLDPGRGA</sequence>
<comment type="subunit">
    <text evidence="5">Part of the 50S ribosomal subunit.</text>
</comment>
<dbReference type="PANTHER" id="PTHR10746:SF6">
    <property type="entry name" value="LARGE RIBOSOMAL SUBUNIT PROTEIN UL4M"/>
    <property type="match status" value="1"/>
</dbReference>
<dbReference type="PANTHER" id="PTHR10746">
    <property type="entry name" value="50S RIBOSOMAL PROTEIN L4"/>
    <property type="match status" value="1"/>
</dbReference>
<dbReference type="EMBL" id="KT006956">
    <property type="protein sequence ID" value="AKQ01221.1"/>
    <property type="molecule type" value="Genomic_DNA"/>
</dbReference>
<evidence type="ECO:0000256" key="6">
    <source>
        <dbReference type="SAM" id="MobiDB-lite"/>
    </source>
</evidence>
<proteinExistence type="inferred from homology"/>
<accession>A0A0H4T0Y3</accession>
<dbReference type="InterPro" id="IPR013005">
    <property type="entry name" value="Ribosomal_uL4-like"/>
</dbReference>
<comment type="similarity">
    <text evidence="1 5">Belongs to the universal ribosomal protein uL4 family.</text>
</comment>
<keyword evidence="5" id="KW-0699">rRNA-binding</keyword>
<dbReference type="GO" id="GO:0005840">
    <property type="term" value="C:ribosome"/>
    <property type="evidence" value="ECO:0007669"/>
    <property type="project" value="UniProtKB-KW"/>
</dbReference>
<comment type="function">
    <text evidence="5">One of the primary rRNA binding proteins, this protein initially binds near the 5'-end of the 23S rRNA. It is important during the early stages of 50S assembly. It makes multiple contacts with different domains of the 23S rRNA in the assembled 50S subunit and ribosome.</text>
</comment>
<keyword evidence="2 5" id="KW-0689">Ribosomal protein</keyword>
<keyword evidence="3 5" id="KW-0687">Ribonucleoprotein</keyword>
<name>A0A0H4T0Y3_9CHLR</name>
<evidence type="ECO:0000256" key="3">
    <source>
        <dbReference type="ARBA" id="ARBA00023274"/>
    </source>
</evidence>
<evidence type="ECO:0000256" key="4">
    <source>
        <dbReference type="ARBA" id="ARBA00035244"/>
    </source>
</evidence>
<dbReference type="NCBIfam" id="TIGR03953">
    <property type="entry name" value="rplD_bact"/>
    <property type="match status" value="1"/>
</dbReference>
<evidence type="ECO:0000256" key="1">
    <source>
        <dbReference type="ARBA" id="ARBA00010528"/>
    </source>
</evidence>
<dbReference type="InterPro" id="IPR002136">
    <property type="entry name" value="Ribosomal_uL4"/>
</dbReference>
<gene>
    <name evidence="5 7" type="primary">rplD</name>
</gene>
<dbReference type="Pfam" id="PF00573">
    <property type="entry name" value="Ribosomal_L4"/>
    <property type="match status" value="1"/>
</dbReference>
<dbReference type="GO" id="GO:1990904">
    <property type="term" value="C:ribonucleoprotein complex"/>
    <property type="evidence" value="ECO:0007669"/>
    <property type="project" value="UniProtKB-KW"/>
</dbReference>
<evidence type="ECO:0000256" key="5">
    <source>
        <dbReference type="HAMAP-Rule" id="MF_01328"/>
    </source>
</evidence>
<dbReference type="InterPro" id="IPR023574">
    <property type="entry name" value="Ribosomal_uL4_dom_sf"/>
</dbReference>
<evidence type="ECO:0000256" key="2">
    <source>
        <dbReference type="ARBA" id="ARBA00022980"/>
    </source>
</evidence>
<dbReference type="GO" id="GO:0019843">
    <property type="term" value="F:rRNA binding"/>
    <property type="evidence" value="ECO:0007669"/>
    <property type="project" value="UniProtKB-UniRule"/>
</dbReference>
<protein>
    <recommendedName>
        <fullName evidence="4 5">Large ribosomal subunit protein uL4</fullName>
    </recommendedName>
</protein>
<dbReference type="HAMAP" id="MF_01328_B">
    <property type="entry name" value="Ribosomal_uL4_B"/>
    <property type="match status" value="1"/>
</dbReference>
<dbReference type="AlphaFoldDB" id="A0A0H4T0Y3"/>
<keyword evidence="5" id="KW-0694">RNA-binding</keyword>
<organism evidence="7">
    <name type="scientific">uncultured Chloroflexi bacterium Rifle_16ft_4_minimus_15241</name>
    <dbReference type="NCBI Taxonomy" id="1665060"/>
    <lineage>
        <taxon>Bacteria</taxon>
        <taxon>Bacillati</taxon>
        <taxon>Chloroflexota</taxon>
        <taxon>environmental samples</taxon>
    </lineage>
</organism>
<feature type="region of interest" description="Disordered" evidence="6">
    <location>
        <begin position="47"/>
        <end position="94"/>
    </location>
</feature>
<evidence type="ECO:0000313" key="7">
    <source>
        <dbReference type="EMBL" id="AKQ01221.1"/>
    </source>
</evidence>